<dbReference type="AlphaFoldDB" id="A0AAD7HC66"/>
<organism evidence="2 3">
    <name type="scientific">Mycena metata</name>
    <dbReference type="NCBI Taxonomy" id="1033252"/>
    <lineage>
        <taxon>Eukaryota</taxon>
        <taxon>Fungi</taxon>
        <taxon>Dikarya</taxon>
        <taxon>Basidiomycota</taxon>
        <taxon>Agaricomycotina</taxon>
        <taxon>Agaricomycetes</taxon>
        <taxon>Agaricomycetidae</taxon>
        <taxon>Agaricales</taxon>
        <taxon>Marasmiineae</taxon>
        <taxon>Mycenaceae</taxon>
        <taxon>Mycena</taxon>
    </lineage>
</organism>
<reference evidence="2" key="1">
    <citation type="submission" date="2023-03" db="EMBL/GenBank/DDBJ databases">
        <title>Massive genome expansion in bonnet fungi (Mycena s.s.) driven by repeated elements and novel gene families across ecological guilds.</title>
        <authorList>
            <consortium name="Lawrence Berkeley National Laboratory"/>
            <person name="Harder C.B."/>
            <person name="Miyauchi S."/>
            <person name="Viragh M."/>
            <person name="Kuo A."/>
            <person name="Thoen E."/>
            <person name="Andreopoulos B."/>
            <person name="Lu D."/>
            <person name="Skrede I."/>
            <person name="Drula E."/>
            <person name="Henrissat B."/>
            <person name="Morin E."/>
            <person name="Kohler A."/>
            <person name="Barry K."/>
            <person name="LaButti K."/>
            <person name="Morin E."/>
            <person name="Salamov A."/>
            <person name="Lipzen A."/>
            <person name="Mereny Z."/>
            <person name="Hegedus B."/>
            <person name="Baldrian P."/>
            <person name="Stursova M."/>
            <person name="Weitz H."/>
            <person name="Taylor A."/>
            <person name="Grigoriev I.V."/>
            <person name="Nagy L.G."/>
            <person name="Martin F."/>
            <person name="Kauserud H."/>
        </authorList>
    </citation>
    <scope>NUCLEOTIDE SEQUENCE</scope>
    <source>
        <strain evidence="2">CBHHK182m</strain>
    </source>
</reference>
<dbReference type="EMBL" id="JARKIB010000284">
    <property type="protein sequence ID" value="KAJ7716932.1"/>
    <property type="molecule type" value="Genomic_DNA"/>
</dbReference>
<feature type="domain" description="DUF3597" evidence="1">
    <location>
        <begin position="93"/>
        <end position="170"/>
    </location>
</feature>
<accession>A0AAD7HC66</accession>
<comment type="caution">
    <text evidence="2">The sequence shown here is derived from an EMBL/GenBank/DDBJ whole genome shotgun (WGS) entry which is preliminary data.</text>
</comment>
<evidence type="ECO:0000313" key="2">
    <source>
        <dbReference type="EMBL" id="KAJ7716932.1"/>
    </source>
</evidence>
<feature type="domain" description="DUF3597" evidence="1">
    <location>
        <begin position="191"/>
        <end position="250"/>
    </location>
</feature>
<gene>
    <name evidence="2" type="ORF">B0H16DRAFT_1612533</name>
</gene>
<dbReference type="Pfam" id="PF12200">
    <property type="entry name" value="DUF3597"/>
    <property type="match status" value="2"/>
</dbReference>
<dbReference type="InterPro" id="IPR022016">
    <property type="entry name" value="DUF3597"/>
</dbReference>
<evidence type="ECO:0000259" key="1">
    <source>
        <dbReference type="Pfam" id="PF12200"/>
    </source>
</evidence>
<dbReference type="Proteomes" id="UP001215598">
    <property type="component" value="Unassembled WGS sequence"/>
</dbReference>
<name>A0AAD7HC66_9AGAR</name>
<evidence type="ECO:0000313" key="3">
    <source>
        <dbReference type="Proteomes" id="UP001215598"/>
    </source>
</evidence>
<proteinExistence type="predicted"/>
<dbReference type="SUPFAM" id="SSF158634">
    <property type="entry name" value="RPA2825-like"/>
    <property type="match status" value="2"/>
</dbReference>
<protein>
    <recommendedName>
        <fullName evidence="1">DUF3597 domain-containing protein</fullName>
    </recommendedName>
</protein>
<sequence>MSYNVQAGHFTVNIGTIQVDFQGRDNTEDILAKLEREAGAHYNAANTPMIEELVARLTSTASDAFQVVIFNVSGGSSNSTTANTATGEVHDLVNNRPAEDVHSVLHNLNRQTGGSLNWQSSIVDLLKLLGMNHSLDARKALADELDVHAGAHGSFRQNVALHQAVLGRLTVHDLVRPADAQDVPVSAVLVNHSLNWQTSIVDLLKKHNLNSSLDARKALVDKLNVRAGAHGSAEQNIALYEAVTRWLAENH</sequence>
<keyword evidence="3" id="KW-1185">Reference proteome</keyword>